<name>A0A9N9IVL2_9GLOM</name>
<dbReference type="Proteomes" id="UP000789570">
    <property type="component" value="Unassembled WGS sequence"/>
</dbReference>
<gene>
    <name evidence="1" type="ORF">FCALED_LOCUS16452</name>
</gene>
<organism evidence="1 2">
    <name type="scientific">Funneliformis caledonium</name>
    <dbReference type="NCBI Taxonomy" id="1117310"/>
    <lineage>
        <taxon>Eukaryota</taxon>
        <taxon>Fungi</taxon>
        <taxon>Fungi incertae sedis</taxon>
        <taxon>Mucoromycota</taxon>
        <taxon>Glomeromycotina</taxon>
        <taxon>Glomeromycetes</taxon>
        <taxon>Glomerales</taxon>
        <taxon>Glomeraceae</taxon>
        <taxon>Funneliformis</taxon>
    </lineage>
</organism>
<dbReference type="EMBL" id="CAJVPQ010019234">
    <property type="protein sequence ID" value="CAG8753492.1"/>
    <property type="molecule type" value="Genomic_DNA"/>
</dbReference>
<accession>A0A9N9IVL2</accession>
<evidence type="ECO:0000313" key="1">
    <source>
        <dbReference type="EMBL" id="CAG8753492.1"/>
    </source>
</evidence>
<feature type="non-terminal residue" evidence="1">
    <location>
        <position position="81"/>
    </location>
</feature>
<evidence type="ECO:0000313" key="2">
    <source>
        <dbReference type="Proteomes" id="UP000789570"/>
    </source>
</evidence>
<protein>
    <submittedName>
        <fullName evidence="1">3110_t:CDS:1</fullName>
    </submittedName>
</protein>
<dbReference type="OrthoDB" id="2446647at2759"/>
<comment type="caution">
    <text evidence="1">The sequence shown here is derived from an EMBL/GenBank/DDBJ whole genome shotgun (WGS) entry which is preliminary data.</text>
</comment>
<feature type="non-terminal residue" evidence="1">
    <location>
        <position position="1"/>
    </location>
</feature>
<sequence length="81" mass="8890">VNSISELTNDKIKVIIDNFSKHNDNYNTDVKEVSNHMTEISAGDPSQNLAKISELITSISIIYSSNSLGNSSFTLQITLSE</sequence>
<proteinExistence type="predicted"/>
<reference evidence="1" key="1">
    <citation type="submission" date="2021-06" db="EMBL/GenBank/DDBJ databases">
        <authorList>
            <person name="Kallberg Y."/>
            <person name="Tangrot J."/>
            <person name="Rosling A."/>
        </authorList>
    </citation>
    <scope>NUCLEOTIDE SEQUENCE</scope>
    <source>
        <strain evidence="1">UK204</strain>
    </source>
</reference>
<keyword evidence="2" id="KW-1185">Reference proteome</keyword>
<dbReference type="AlphaFoldDB" id="A0A9N9IVL2"/>